<feature type="signal peptide" evidence="1">
    <location>
        <begin position="1"/>
        <end position="17"/>
    </location>
</feature>
<accession>A0A284S4U8</accession>
<feature type="chain" id="PRO_5013148587" evidence="1">
    <location>
        <begin position="18"/>
        <end position="180"/>
    </location>
</feature>
<evidence type="ECO:0000313" key="2">
    <source>
        <dbReference type="EMBL" id="SJL16017.1"/>
    </source>
</evidence>
<organism evidence="2 3">
    <name type="scientific">Armillaria ostoyae</name>
    <name type="common">Armillaria root rot fungus</name>
    <dbReference type="NCBI Taxonomy" id="47428"/>
    <lineage>
        <taxon>Eukaryota</taxon>
        <taxon>Fungi</taxon>
        <taxon>Dikarya</taxon>
        <taxon>Basidiomycota</taxon>
        <taxon>Agaricomycotina</taxon>
        <taxon>Agaricomycetes</taxon>
        <taxon>Agaricomycetidae</taxon>
        <taxon>Agaricales</taxon>
        <taxon>Marasmiineae</taxon>
        <taxon>Physalacriaceae</taxon>
        <taxon>Armillaria</taxon>
    </lineage>
</organism>
<protein>
    <submittedName>
        <fullName evidence="2">Uncharacterized protein</fullName>
    </submittedName>
</protein>
<sequence>MLFRPLSLALPIALAVANPLAGQSKFTALQTALMGTTSTFYAIYQDLNDFAINVDSAHAMAVYNNTATLDRQIIDVGKVVPEHVMSDVDGKWLCDVCARGTPMVLEIMDKFIARKDGFQCVDLVGDVGSLLRKYFTGGIPVGQKLLHVTPASSRMCVADNNNMTRQAISRAVSTFYDHSE</sequence>
<dbReference type="Proteomes" id="UP000219338">
    <property type="component" value="Unassembled WGS sequence"/>
</dbReference>
<evidence type="ECO:0000256" key="1">
    <source>
        <dbReference type="SAM" id="SignalP"/>
    </source>
</evidence>
<gene>
    <name evidence="2" type="ORF">ARMOST_19532</name>
</gene>
<reference evidence="3" key="1">
    <citation type="journal article" date="2017" name="Nat. Ecol. Evol.">
        <title>Genome expansion and lineage-specific genetic innovations in the forest pathogenic fungi Armillaria.</title>
        <authorList>
            <person name="Sipos G."/>
            <person name="Prasanna A.N."/>
            <person name="Walter M.C."/>
            <person name="O'Connor E."/>
            <person name="Balint B."/>
            <person name="Krizsan K."/>
            <person name="Kiss B."/>
            <person name="Hess J."/>
            <person name="Varga T."/>
            <person name="Slot J."/>
            <person name="Riley R."/>
            <person name="Boka B."/>
            <person name="Rigling D."/>
            <person name="Barry K."/>
            <person name="Lee J."/>
            <person name="Mihaltcheva S."/>
            <person name="LaButti K."/>
            <person name="Lipzen A."/>
            <person name="Waldron R."/>
            <person name="Moloney N.M."/>
            <person name="Sperisen C."/>
            <person name="Kredics L."/>
            <person name="Vagvoelgyi C."/>
            <person name="Patrignani A."/>
            <person name="Fitzpatrick D."/>
            <person name="Nagy I."/>
            <person name="Doyle S."/>
            <person name="Anderson J.B."/>
            <person name="Grigoriev I.V."/>
            <person name="Gueldener U."/>
            <person name="Muensterkoetter M."/>
            <person name="Nagy L.G."/>
        </authorList>
    </citation>
    <scope>NUCLEOTIDE SEQUENCE [LARGE SCALE GENOMIC DNA]</scope>
    <source>
        <strain evidence="3">C18/9</strain>
    </source>
</reference>
<name>A0A284S4U8_ARMOS</name>
<keyword evidence="3" id="KW-1185">Reference proteome</keyword>
<dbReference type="EMBL" id="FUEG01000032">
    <property type="protein sequence ID" value="SJL16017.1"/>
    <property type="molecule type" value="Genomic_DNA"/>
</dbReference>
<evidence type="ECO:0000313" key="3">
    <source>
        <dbReference type="Proteomes" id="UP000219338"/>
    </source>
</evidence>
<dbReference type="OrthoDB" id="10409612at2759"/>
<dbReference type="AlphaFoldDB" id="A0A284S4U8"/>
<proteinExistence type="predicted"/>
<keyword evidence="1" id="KW-0732">Signal</keyword>